<dbReference type="Proteomes" id="UP000233100">
    <property type="component" value="Chromosome 14"/>
</dbReference>
<protein>
    <submittedName>
        <fullName evidence="2">Uncharacterized protein</fullName>
    </submittedName>
</protein>
<keyword evidence="1" id="KW-0812">Transmembrane</keyword>
<keyword evidence="1" id="KW-1133">Transmembrane helix</keyword>
<dbReference type="AlphaFoldDB" id="A0A7N9CVR2"/>
<name>A0A7N9CVR2_MACFA</name>
<sequence>FILLFLVCKVEDWVIDLRSFFFLFCLFACLFVCILRWSLALSPRLKCNGDLSSLQPPPPRFEQFSCLSLLSSWDYRYPPPHPVNFSILSRDEVSPCWPGWPRNPNLR</sequence>
<keyword evidence="3" id="KW-1185">Reference proteome</keyword>
<dbReference type="GeneTree" id="ENSGT00940000165443"/>
<feature type="transmembrane region" description="Helical" evidence="1">
    <location>
        <begin position="20"/>
        <end position="39"/>
    </location>
</feature>
<evidence type="ECO:0000313" key="3">
    <source>
        <dbReference type="Proteomes" id="UP000233100"/>
    </source>
</evidence>
<dbReference type="Ensembl" id="ENSMFAT00000082350.1">
    <property type="protein sequence ID" value="ENSMFAP00000057279.1"/>
    <property type="gene ID" value="ENSMFAG00000052763.1"/>
</dbReference>
<dbReference type="PANTHER" id="PTHR46254">
    <property type="entry name" value="PROTEIN GVQW1-RELATED"/>
    <property type="match status" value="1"/>
</dbReference>
<keyword evidence="1" id="KW-0472">Membrane</keyword>
<dbReference type="PANTHER" id="PTHR46254:SF6">
    <property type="entry name" value="HIGH MOBILITY GROUP AT-HOOK 2"/>
    <property type="match status" value="1"/>
</dbReference>
<evidence type="ECO:0000313" key="2">
    <source>
        <dbReference type="Ensembl" id="ENSMFAP00000057279.1"/>
    </source>
</evidence>
<accession>A0A7N9CVR2</accession>
<organism evidence="2 3">
    <name type="scientific">Macaca fascicularis</name>
    <name type="common">Crab-eating macaque</name>
    <name type="synonym">Cynomolgus monkey</name>
    <dbReference type="NCBI Taxonomy" id="9541"/>
    <lineage>
        <taxon>Eukaryota</taxon>
        <taxon>Metazoa</taxon>
        <taxon>Chordata</taxon>
        <taxon>Craniata</taxon>
        <taxon>Vertebrata</taxon>
        <taxon>Euteleostomi</taxon>
        <taxon>Mammalia</taxon>
        <taxon>Eutheria</taxon>
        <taxon>Euarchontoglires</taxon>
        <taxon>Primates</taxon>
        <taxon>Haplorrhini</taxon>
        <taxon>Catarrhini</taxon>
        <taxon>Cercopithecidae</taxon>
        <taxon>Cercopithecinae</taxon>
        <taxon>Macaca</taxon>
    </lineage>
</organism>
<reference evidence="2" key="2">
    <citation type="submission" date="2025-08" db="UniProtKB">
        <authorList>
            <consortium name="Ensembl"/>
        </authorList>
    </citation>
    <scope>IDENTIFICATION</scope>
</reference>
<reference evidence="2 3" key="1">
    <citation type="submission" date="2013-03" db="EMBL/GenBank/DDBJ databases">
        <authorList>
            <person name="Warren W."/>
            <person name="Wilson R.K."/>
        </authorList>
    </citation>
    <scope>NUCLEOTIDE SEQUENCE</scope>
</reference>
<reference evidence="2" key="3">
    <citation type="submission" date="2025-09" db="UniProtKB">
        <authorList>
            <consortium name="Ensembl"/>
        </authorList>
    </citation>
    <scope>IDENTIFICATION</scope>
</reference>
<evidence type="ECO:0000256" key="1">
    <source>
        <dbReference type="SAM" id="Phobius"/>
    </source>
</evidence>
<proteinExistence type="predicted"/>